<dbReference type="Proteomes" id="UP000011713">
    <property type="component" value="Unassembled WGS sequence"/>
</dbReference>
<dbReference type="VEuPathDB" id="FungiDB:HpaG806900"/>
<keyword evidence="2" id="KW-1185">Reference proteome</keyword>
<organism evidence="1 2">
    <name type="scientific">Hyaloperonospora arabidopsidis (strain Emoy2)</name>
    <name type="common">Downy mildew agent</name>
    <name type="synonym">Peronospora arabidopsidis</name>
    <dbReference type="NCBI Taxonomy" id="559515"/>
    <lineage>
        <taxon>Eukaryota</taxon>
        <taxon>Sar</taxon>
        <taxon>Stramenopiles</taxon>
        <taxon>Oomycota</taxon>
        <taxon>Peronosporomycetes</taxon>
        <taxon>Peronosporales</taxon>
        <taxon>Peronosporaceae</taxon>
        <taxon>Hyaloperonospora</taxon>
    </lineage>
</organism>
<evidence type="ECO:0000313" key="2">
    <source>
        <dbReference type="Proteomes" id="UP000011713"/>
    </source>
</evidence>
<dbReference type="InParanoid" id="M4BKG7"/>
<reference evidence="2" key="1">
    <citation type="journal article" date="2010" name="Science">
        <title>Signatures of adaptation to obligate biotrophy in the Hyaloperonospora arabidopsidis genome.</title>
        <authorList>
            <person name="Baxter L."/>
            <person name="Tripathy S."/>
            <person name="Ishaque N."/>
            <person name="Boot N."/>
            <person name="Cabral A."/>
            <person name="Kemen E."/>
            <person name="Thines M."/>
            <person name="Ah-Fong A."/>
            <person name="Anderson R."/>
            <person name="Badejoko W."/>
            <person name="Bittner-Eddy P."/>
            <person name="Boore J.L."/>
            <person name="Chibucos M.C."/>
            <person name="Coates M."/>
            <person name="Dehal P."/>
            <person name="Delehaunty K."/>
            <person name="Dong S."/>
            <person name="Downton P."/>
            <person name="Dumas B."/>
            <person name="Fabro G."/>
            <person name="Fronick C."/>
            <person name="Fuerstenberg S.I."/>
            <person name="Fulton L."/>
            <person name="Gaulin E."/>
            <person name="Govers F."/>
            <person name="Hughes L."/>
            <person name="Humphray S."/>
            <person name="Jiang R.H."/>
            <person name="Judelson H."/>
            <person name="Kamoun S."/>
            <person name="Kyung K."/>
            <person name="Meijer H."/>
            <person name="Minx P."/>
            <person name="Morris P."/>
            <person name="Nelson J."/>
            <person name="Phuntumart V."/>
            <person name="Qutob D."/>
            <person name="Rehmany A."/>
            <person name="Rougon-Cardoso A."/>
            <person name="Ryden P."/>
            <person name="Torto-Alalibo T."/>
            <person name="Studholme D."/>
            <person name="Wang Y."/>
            <person name="Win J."/>
            <person name="Wood J."/>
            <person name="Clifton S.W."/>
            <person name="Rogers J."/>
            <person name="Van den Ackerveken G."/>
            <person name="Jones J.D."/>
            <person name="McDowell J.M."/>
            <person name="Beynon J."/>
            <person name="Tyler B.M."/>
        </authorList>
    </citation>
    <scope>NUCLEOTIDE SEQUENCE [LARGE SCALE GENOMIC DNA]</scope>
    <source>
        <strain evidence="2">Emoy2</strain>
    </source>
</reference>
<sequence>MSTAEVTDKLGMHGLCHRQQFIQVYRATMGGGCMKHGIWVRCSVSLGTVQTNPQACMMIFTFDRFKPITCVGHNYDLVKE</sequence>
<name>M4BKG7_HYAAE</name>
<evidence type="ECO:0000313" key="1">
    <source>
        <dbReference type="EnsemblProtists" id="HpaP806900"/>
    </source>
</evidence>
<protein>
    <submittedName>
        <fullName evidence="1">Uncharacterized protein</fullName>
    </submittedName>
</protein>
<dbReference type="EnsemblProtists" id="HpaT806900">
    <property type="protein sequence ID" value="HpaP806900"/>
    <property type="gene ID" value="HpaG806900"/>
</dbReference>
<dbReference type="AlphaFoldDB" id="M4BKG7"/>
<dbReference type="HOGENOM" id="CLU_2594924_0_0_1"/>
<reference evidence="1" key="2">
    <citation type="submission" date="2015-06" db="UniProtKB">
        <authorList>
            <consortium name="EnsemblProtists"/>
        </authorList>
    </citation>
    <scope>IDENTIFICATION</scope>
    <source>
        <strain evidence="1">Emoy2</strain>
    </source>
</reference>
<proteinExistence type="predicted"/>
<accession>M4BKG7</accession>
<dbReference type="EMBL" id="JH598357">
    <property type="status" value="NOT_ANNOTATED_CDS"/>
    <property type="molecule type" value="Genomic_DNA"/>
</dbReference>